<evidence type="ECO:0000256" key="2">
    <source>
        <dbReference type="ARBA" id="ARBA00022443"/>
    </source>
</evidence>
<keyword evidence="4" id="KW-0812">Transmembrane</keyword>
<evidence type="ECO:0000313" key="17">
    <source>
        <dbReference type="Proteomes" id="UP001497600"/>
    </source>
</evidence>
<keyword evidence="5" id="KW-0653">Protein transport</keyword>
<evidence type="ECO:0000256" key="1">
    <source>
        <dbReference type="ARBA" id="ARBA00006033"/>
    </source>
</evidence>
<feature type="compositionally biased region" description="Low complexity" evidence="14">
    <location>
        <begin position="12"/>
        <end position="36"/>
    </location>
</feature>
<dbReference type="PANTHER" id="PTHR19332:SF1">
    <property type="entry name" value="PEROXISOMAL MEMBRANE PROTEIN PEX13"/>
    <property type="match status" value="1"/>
</dbReference>
<organism evidence="16 17">
    <name type="scientific">[Candida] anglica</name>
    <dbReference type="NCBI Taxonomy" id="148631"/>
    <lineage>
        <taxon>Eukaryota</taxon>
        <taxon>Fungi</taxon>
        <taxon>Dikarya</taxon>
        <taxon>Ascomycota</taxon>
        <taxon>Saccharomycotina</taxon>
        <taxon>Pichiomycetes</taxon>
        <taxon>Debaryomycetaceae</taxon>
        <taxon>Kurtzmaniella</taxon>
    </lineage>
</organism>
<dbReference type="InterPro" id="IPR035463">
    <property type="entry name" value="Pex13"/>
</dbReference>
<keyword evidence="8" id="KW-0472">Membrane</keyword>
<comment type="subcellular location">
    <subcellularLocation>
        <location evidence="12">Peroxisome membrane</location>
    </subcellularLocation>
</comment>
<dbReference type="Gene3D" id="2.30.30.40">
    <property type="entry name" value="SH3 Domains"/>
    <property type="match status" value="1"/>
</dbReference>
<dbReference type="Pfam" id="PF04088">
    <property type="entry name" value="Peroxin-13_N"/>
    <property type="match status" value="1"/>
</dbReference>
<keyword evidence="3" id="KW-0813">Transport</keyword>
<evidence type="ECO:0000256" key="7">
    <source>
        <dbReference type="ARBA" id="ARBA00023010"/>
    </source>
</evidence>
<dbReference type="SMART" id="SM00326">
    <property type="entry name" value="SH3"/>
    <property type="match status" value="1"/>
</dbReference>
<dbReference type="InterPro" id="IPR001452">
    <property type="entry name" value="SH3_domain"/>
</dbReference>
<dbReference type="PANTHER" id="PTHR19332">
    <property type="entry name" value="PEROXISOMAL MEMBRANE PROTEIN PEX13"/>
    <property type="match status" value="1"/>
</dbReference>
<evidence type="ECO:0000256" key="8">
    <source>
        <dbReference type="ARBA" id="ARBA00023136"/>
    </source>
</evidence>
<evidence type="ECO:0000256" key="5">
    <source>
        <dbReference type="ARBA" id="ARBA00022927"/>
    </source>
</evidence>
<dbReference type="InterPro" id="IPR007223">
    <property type="entry name" value="Peroxin-13_N"/>
</dbReference>
<evidence type="ECO:0000256" key="12">
    <source>
        <dbReference type="ARBA" id="ARBA00046271"/>
    </source>
</evidence>
<dbReference type="PROSITE" id="PS50002">
    <property type="entry name" value="SH3"/>
    <property type="match status" value="1"/>
</dbReference>
<gene>
    <name evidence="16" type="primary">PEX13</name>
    <name evidence="16" type="ORF">CAAN4_H04676</name>
</gene>
<evidence type="ECO:0000256" key="14">
    <source>
        <dbReference type="SAM" id="MobiDB-lite"/>
    </source>
</evidence>
<sequence>MSVPRTKPWEVASGTSAASTVGGNASGSTTSTTAHAIPSLSGGTSDTTLPDRPAGLGGVSGGVTDLSSMSNTSPYGTSSMGGGYGSGGYGSRYGSTGYGSSMYGSGGYGAGGYGSSMYGAGGYGSSMYGGGYGSSMYGGGYGSSMYGMGGYGGAGGMYGQNGMGMGPGQGGLAEGTQATFQLIESIIGAVGGFAQMLEATYMATHSSFFTMVSLAEQFGNLKNALGSLLGIYALIKFVKKIFYKITGKTYNYGINAGEFAKFEKAQKKLEENIRKQQSGKPKRISFKPLLLFLAAAIGFPYLLSKAIQKIAEQQRKKQELLTGQNIMNGVNPLDPANLQFAKALYEFNPENPSIEIELKPNELVAILSKLDPMGNESKWWKVRSRSGKMGYVPSNYLSVVERRTPPKAVEAPAAPITPTNVPGTNEKQGQGFSVNEFQKFQN</sequence>
<proteinExistence type="inferred from homology"/>
<feature type="region of interest" description="Disordered" evidence="14">
    <location>
        <begin position="1"/>
        <end position="71"/>
    </location>
</feature>
<keyword evidence="9" id="KW-0576">Peroxisome</keyword>
<evidence type="ECO:0000256" key="3">
    <source>
        <dbReference type="ARBA" id="ARBA00022448"/>
    </source>
</evidence>
<dbReference type="InterPro" id="IPR036028">
    <property type="entry name" value="SH3-like_dom_sf"/>
</dbReference>
<dbReference type="CDD" id="cd11771">
    <property type="entry name" value="SH3_Pex13p_fungal"/>
    <property type="match status" value="1"/>
</dbReference>
<dbReference type="PRINTS" id="PR00452">
    <property type="entry name" value="SH3DOMAIN"/>
</dbReference>
<evidence type="ECO:0000313" key="16">
    <source>
        <dbReference type="EMBL" id="CAK7920641.1"/>
    </source>
</evidence>
<evidence type="ECO:0000256" key="4">
    <source>
        <dbReference type="ARBA" id="ARBA00022692"/>
    </source>
</evidence>
<dbReference type="SUPFAM" id="SSF50044">
    <property type="entry name" value="SH3-domain"/>
    <property type="match status" value="1"/>
</dbReference>
<evidence type="ECO:0000256" key="6">
    <source>
        <dbReference type="ARBA" id="ARBA00022989"/>
    </source>
</evidence>
<evidence type="ECO:0000259" key="15">
    <source>
        <dbReference type="PROSITE" id="PS50002"/>
    </source>
</evidence>
<evidence type="ECO:0000256" key="13">
    <source>
        <dbReference type="PROSITE-ProRule" id="PRU00192"/>
    </source>
</evidence>
<dbReference type="Proteomes" id="UP001497600">
    <property type="component" value="Chromosome H"/>
</dbReference>
<feature type="region of interest" description="Disordered" evidence="14">
    <location>
        <begin position="410"/>
        <end position="436"/>
    </location>
</feature>
<dbReference type="Pfam" id="PF00018">
    <property type="entry name" value="SH3_1"/>
    <property type="match status" value="1"/>
</dbReference>
<protein>
    <recommendedName>
        <fullName evidence="11">Peroxisomal membrane protein PEX13</fullName>
    </recommendedName>
    <alternativeName>
        <fullName evidence="10">Peroxin-13</fullName>
    </alternativeName>
</protein>
<evidence type="ECO:0000256" key="11">
    <source>
        <dbReference type="ARBA" id="ARBA00034535"/>
    </source>
</evidence>
<evidence type="ECO:0000256" key="10">
    <source>
        <dbReference type="ARBA" id="ARBA00029693"/>
    </source>
</evidence>
<name>A0ABP0ELK7_9ASCO</name>
<accession>A0ABP0ELK7</accession>
<comment type="similarity">
    <text evidence="1">Belongs to the peroxin-13 family.</text>
</comment>
<feature type="domain" description="SH3" evidence="15">
    <location>
        <begin position="336"/>
        <end position="402"/>
    </location>
</feature>
<keyword evidence="2 13" id="KW-0728">SH3 domain</keyword>
<reference evidence="16 17" key="1">
    <citation type="submission" date="2024-01" db="EMBL/GenBank/DDBJ databases">
        <authorList>
            <consortium name="Genoscope - CEA"/>
            <person name="William W."/>
        </authorList>
    </citation>
    <scope>NUCLEOTIDE SEQUENCE [LARGE SCALE GENOMIC DNA]</scope>
    <source>
        <strain evidence="16 17">29B2s-10</strain>
    </source>
</reference>
<keyword evidence="6" id="KW-1133">Transmembrane helix</keyword>
<keyword evidence="7" id="KW-0811">Translocation</keyword>
<keyword evidence="17" id="KW-1185">Reference proteome</keyword>
<dbReference type="EMBL" id="OZ004260">
    <property type="protein sequence ID" value="CAK7920641.1"/>
    <property type="molecule type" value="Genomic_DNA"/>
</dbReference>
<evidence type="ECO:0000256" key="9">
    <source>
        <dbReference type="ARBA" id="ARBA00023140"/>
    </source>
</evidence>
<feature type="compositionally biased region" description="Polar residues" evidence="14">
    <location>
        <begin position="417"/>
        <end position="436"/>
    </location>
</feature>